<name>A0A927BQC8_9BACL</name>
<organism evidence="1 2">
    <name type="scientific">Paenibacillus sabuli</name>
    <dbReference type="NCBI Taxonomy" id="2772509"/>
    <lineage>
        <taxon>Bacteria</taxon>
        <taxon>Bacillati</taxon>
        <taxon>Bacillota</taxon>
        <taxon>Bacilli</taxon>
        <taxon>Bacillales</taxon>
        <taxon>Paenibacillaceae</taxon>
        <taxon>Paenibacillus</taxon>
    </lineage>
</organism>
<protein>
    <submittedName>
        <fullName evidence="1">Protein phosphatase 2C domain-containing protein</fullName>
    </submittedName>
</protein>
<keyword evidence="2" id="KW-1185">Reference proteome</keyword>
<sequence length="275" mass="30159">MQTYSWVGSRGSYLDEVHVTAVGEMLHVGRFGGSTAGGAHKNEDGLFALGDEAGEWVLAVLVDAHHTAASAELLVGLFDRYAPQLADTCGRADAFAALEPAIVELLMGSEFRSACRGTTGETSCLICFVKGAYLWWLSVGDCMAYLLHPELAGLGQYALNQRQFYEWIGARSALDLPVPCYTSGRRQLRFGANAIVLTTDGILDTADRRYRDPAHLYEAFFPRRKVGGNAIRDSGMDRSIRTVLEDARRDRVRDSATMLGFYWTCESPGLMPSDV</sequence>
<evidence type="ECO:0000313" key="1">
    <source>
        <dbReference type="EMBL" id="MBD2843624.1"/>
    </source>
</evidence>
<reference evidence="1" key="1">
    <citation type="submission" date="2020-09" db="EMBL/GenBank/DDBJ databases">
        <title>A novel bacterium of genus Paenibacillus, isolated from South China Sea.</title>
        <authorList>
            <person name="Huang H."/>
            <person name="Mo K."/>
            <person name="Hu Y."/>
        </authorList>
    </citation>
    <scope>NUCLEOTIDE SEQUENCE</scope>
    <source>
        <strain evidence="1">IB182496</strain>
    </source>
</reference>
<dbReference type="RefSeq" id="WP_190913611.1">
    <property type="nucleotide sequence ID" value="NZ_JACXIZ010000002.1"/>
</dbReference>
<dbReference type="EMBL" id="JACXIZ010000002">
    <property type="protein sequence ID" value="MBD2843624.1"/>
    <property type="molecule type" value="Genomic_DNA"/>
</dbReference>
<evidence type="ECO:0000313" key="2">
    <source>
        <dbReference type="Proteomes" id="UP000621560"/>
    </source>
</evidence>
<comment type="caution">
    <text evidence="1">The sequence shown here is derived from an EMBL/GenBank/DDBJ whole genome shotgun (WGS) entry which is preliminary data.</text>
</comment>
<dbReference type="AlphaFoldDB" id="A0A927BQC8"/>
<proteinExistence type="predicted"/>
<dbReference type="SUPFAM" id="SSF81606">
    <property type="entry name" value="PP2C-like"/>
    <property type="match status" value="1"/>
</dbReference>
<gene>
    <name evidence="1" type="ORF">IDH44_00350</name>
</gene>
<dbReference type="Proteomes" id="UP000621560">
    <property type="component" value="Unassembled WGS sequence"/>
</dbReference>
<dbReference type="InterPro" id="IPR036457">
    <property type="entry name" value="PPM-type-like_dom_sf"/>
</dbReference>
<accession>A0A927BQC8</accession>
<dbReference type="Gene3D" id="3.60.40.10">
    <property type="entry name" value="PPM-type phosphatase domain"/>
    <property type="match status" value="1"/>
</dbReference>